<dbReference type="Proteomes" id="UP000290545">
    <property type="component" value="Unassembled WGS sequence"/>
</dbReference>
<sequence length="476" mass="54674">MQLQVLQLSQQLAQLQKMIFGSKHERFVADDTTHPQLSLDLSAEAIASAAVTATKQISYTRHTVNVETKPLQHPGRMKLPESLRREEILIEPACDTSGCKKMGEEITEVLEYEPGELYVKQYRRVKYAKPDSSGVLIGQLPSRPLDKAMAGEGLLAQIIIDKYIDHLPLHRQMQRFERTGVKLAYSTLTDWVSGASQLITPLFEALKTEVLQSNYLHADETPIKVMDKDKKGETHRGYYWVYQNSIDKTVLFDYQEGRGREGPVDILKDFKGYLQTDGYVGYEIFARRQDITLIHCMAHARRMFNDALDNDEARASHAMEEIQKLYIIERICKEQQLNFAEVKEVRRIKAVPILKNMGLWLQQQYIQVLPQSAIGKAIAYSLQRWERLSAYVNDGKLNIDNNPVENSIRPIALGRKNYLFAGSHEAAKRSAMLYSLLGTCKMHGIEPYEWLRDVLKKIADHPVNRVHELLPHRYHK</sequence>
<evidence type="ECO:0000259" key="2">
    <source>
        <dbReference type="Pfam" id="PF13007"/>
    </source>
</evidence>
<evidence type="ECO:0000313" key="4">
    <source>
        <dbReference type="EMBL" id="RXK87428.1"/>
    </source>
</evidence>
<organism evidence="4 5">
    <name type="scientific">Filimonas effusa</name>
    <dbReference type="NCBI Taxonomy" id="2508721"/>
    <lineage>
        <taxon>Bacteria</taxon>
        <taxon>Pseudomonadati</taxon>
        <taxon>Bacteroidota</taxon>
        <taxon>Chitinophagia</taxon>
        <taxon>Chitinophagales</taxon>
        <taxon>Chitinophagaceae</taxon>
        <taxon>Filimonas</taxon>
    </lineage>
</organism>
<comment type="caution">
    <text evidence="4">The sequence shown here is derived from an EMBL/GenBank/DDBJ whole genome shotgun (WGS) entry which is preliminary data.</text>
</comment>
<dbReference type="OrthoDB" id="9760067at2"/>
<dbReference type="PANTHER" id="PTHR33678">
    <property type="entry name" value="BLL1576 PROTEIN"/>
    <property type="match status" value="1"/>
</dbReference>
<name>A0A4Q1DEJ9_9BACT</name>
<protein>
    <submittedName>
        <fullName evidence="4">IS66 family transposase</fullName>
    </submittedName>
</protein>
<dbReference type="NCBIfam" id="NF033517">
    <property type="entry name" value="transpos_IS66"/>
    <property type="match status" value="1"/>
</dbReference>
<evidence type="ECO:0000259" key="3">
    <source>
        <dbReference type="Pfam" id="PF13817"/>
    </source>
</evidence>
<dbReference type="Pfam" id="PF13817">
    <property type="entry name" value="DDE_Tnp_IS66_C"/>
    <property type="match status" value="1"/>
</dbReference>
<dbReference type="AlphaFoldDB" id="A0A4Q1DEJ9"/>
<proteinExistence type="predicted"/>
<feature type="domain" description="Transposase IS66 C-terminal" evidence="3">
    <location>
        <begin position="435"/>
        <end position="472"/>
    </location>
</feature>
<dbReference type="EMBL" id="SDHZ01000001">
    <property type="protein sequence ID" value="RXK87428.1"/>
    <property type="molecule type" value="Genomic_DNA"/>
</dbReference>
<feature type="domain" description="Transposase IS66 central" evidence="1">
    <location>
        <begin position="147"/>
        <end position="428"/>
    </location>
</feature>
<dbReference type="InterPro" id="IPR039552">
    <property type="entry name" value="IS66_C"/>
</dbReference>
<feature type="domain" description="Transposase TnpC homeodomain" evidence="2">
    <location>
        <begin position="7"/>
        <end position="88"/>
    </location>
</feature>
<dbReference type="InterPro" id="IPR004291">
    <property type="entry name" value="Transposase_IS66_central"/>
</dbReference>
<keyword evidence="5" id="KW-1185">Reference proteome</keyword>
<evidence type="ECO:0000259" key="1">
    <source>
        <dbReference type="Pfam" id="PF03050"/>
    </source>
</evidence>
<gene>
    <name evidence="4" type="ORF">ESB13_04110</name>
</gene>
<reference evidence="4 5" key="1">
    <citation type="submission" date="2019-01" db="EMBL/GenBank/DDBJ databases">
        <title>Filimonas sp. strain TTM-71.</title>
        <authorList>
            <person name="Chen W.-M."/>
        </authorList>
    </citation>
    <scope>NUCLEOTIDE SEQUENCE [LARGE SCALE GENOMIC DNA]</scope>
    <source>
        <strain evidence="4 5">TTM-71</strain>
    </source>
</reference>
<dbReference type="Pfam" id="PF03050">
    <property type="entry name" value="DDE_Tnp_IS66"/>
    <property type="match status" value="1"/>
</dbReference>
<dbReference type="PANTHER" id="PTHR33678:SF1">
    <property type="entry name" value="BLL1576 PROTEIN"/>
    <property type="match status" value="1"/>
</dbReference>
<dbReference type="Pfam" id="PF13007">
    <property type="entry name" value="LZ_Tnp_IS66"/>
    <property type="match status" value="1"/>
</dbReference>
<dbReference type="InterPro" id="IPR052344">
    <property type="entry name" value="Transposase-related"/>
</dbReference>
<accession>A0A4Q1DEJ9</accession>
<evidence type="ECO:0000313" key="5">
    <source>
        <dbReference type="Proteomes" id="UP000290545"/>
    </source>
</evidence>
<dbReference type="InterPro" id="IPR024463">
    <property type="entry name" value="Transposase_TnpC_homeodom"/>
</dbReference>